<feature type="region of interest" description="Disordered" evidence="1">
    <location>
        <begin position="225"/>
        <end position="259"/>
    </location>
</feature>
<sequence length="409" mass="46767">MGSCCSDRLVSQPTSGADFWRRAVAVCLESWDLGWTYDCLKNKTHDILNRLQKPGEMNRQVSKLRDPDRTLTDYHCILALSEAVDIIVVLLSYDAIDGSLHIHPLSHSSTWSQKMRCIFIVLFSQSHWYIPLIPKVQDLRHFRLSYELWEFKTLSARSFPWAPNHKFNLFSQLPICPKSFEVLCSLYRHCTTGKLIAKLAAITATQFVLDEAKIERQRAKFEAKKSTERKLPANKAKSILPQAKKSTERKLPANKPKSILPQNDDLSTDVFGGMLADFWCMISQAEAGEPAAAARSLRVVDLHYPCWHTGCSVQKSRPATWASHQSKPHDPETSHCGVGWCDKAFKKQHLLERHRSACLYERTRKEAMRSRPKLAVMFACPGAFCQERFYVKEKIIEHMKSCNDCLKLA</sequence>
<organism evidence="2 3">
    <name type="scientific">Kwoniella europaea PYCC6329</name>
    <dbReference type="NCBI Taxonomy" id="1423913"/>
    <lineage>
        <taxon>Eukaryota</taxon>
        <taxon>Fungi</taxon>
        <taxon>Dikarya</taxon>
        <taxon>Basidiomycota</taxon>
        <taxon>Agaricomycotina</taxon>
        <taxon>Tremellomycetes</taxon>
        <taxon>Tremellales</taxon>
        <taxon>Cryptococcaceae</taxon>
        <taxon>Kwoniella</taxon>
    </lineage>
</organism>
<accession>A0AAX4K7K4</accession>
<evidence type="ECO:0008006" key="4">
    <source>
        <dbReference type="Google" id="ProtNLM"/>
    </source>
</evidence>
<dbReference type="RefSeq" id="XP_066080121.1">
    <property type="nucleotide sequence ID" value="XM_066224024.1"/>
</dbReference>
<evidence type="ECO:0000256" key="1">
    <source>
        <dbReference type="SAM" id="MobiDB-lite"/>
    </source>
</evidence>
<reference evidence="2 3" key="1">
    <citation type="submission" date="2024-01" db="EMBL/GenBank/DDBJ databases">
        <title>Comparative genomics of Cryptococcus and Kwoniella reveals pathogenesis evolution and contrasting modes of karyotype evolution via chromosome fusion or intercentromeric recombination.</title>
        <authorList>
            <person name="Coelho M.A."/>
            <person name="David-Palma M."/>
            <person name="Shea T."/>
            <person name="Bowers K."/>
            <person name="McGinley-Smith S."/>
            <person name="Mohammad A.W."/>
            <person name="Gnirke A."/>
            <person name="Yurkov A.M."/>
            <person name="Nowrousian M."/>
            <person name="Sun S."/>
            <person name="Cuomo C.A."/>
            <person name="Heitman J."/>
        </authorList>
    </citation>
    <scope>NUCLEOTIDE SEQUENCE [LARGE SCALE GENOMIC DNA]</scope>
    <source>
        <strain evidence="2 3">PYCC6329</strain>
    </source>
</reference>
<dbReference type="Proteomes" id="UP001358614">
    <property type="component" value="Chromosome 1"/>
</dbReference>
<dbReference type="GeneID" id="91098996"/>
<evidence type="ECO:0000313" key="2">
    <source>
        <dbReference type="EMBL" id="WWD02154.1"/>
    </source>
</evidence>
<dbReference type="AlphaFoldDB" id="A0AAX4K7K4"/>
<proteinExistence type="predicted"/>
<protein>
    <recommendedName>
        <fullName evidence="4">C2H2-type domain-containing protein</fullName>
    </recommendedName>
</protein>
<dbReference type="EMBL" id="CP144089">
    <property type="protein sequence ID" value="WWD02154.1"/>
    <property type="molecule type" value="Genomic_DNA"/>
</dbReference>
<keyword evidence="3" id="KW-1185">Reference proteome</keyword>
<name>A0AAX4K7K4_9TREE</name>
<evidence type="ECO:0000313" key="3">
    <source>
        <dbReference type="Proteomes" id="UP001358614"/>
    </source>
</evidence>
<dbReference type="KEGG" id="ker:91098996"/>
<gene>
    <name evidence="2" type="ORF">V865_000192</name>
</gene>